<gene>
    <name evidence="3" type="ORF">CAP_6412</name>
</gene>
<evidence type="ECO:0000313" key="4">
    <source>
        <dbReference type="Proteomes" id="UP000019678"/>
    </source>
</evidence>
<dbReference type="Pfam" id="PF10029">
    <property type="entry name" value="DUF2271"/>
    <property type="match status" value="1"/>
</dbReference>
<feature type="region of interest" description="Disordered" evidence="1">
    <location>
        <begin position="40"/>
        <end position="81"/>
    </location>
</feature>
<sequence length="225" mass="23751">MVPSTTRPRTLGAQRYAAPPALLAALTLLAAGCTPATHSDPEFWAPHAGDTSGGEPEPEPSGPSSTSTTSGGSTTPTPADTLLTLSFTTATVGGEYEPENVGAVWVTDAQDTFVKTLEVWAGKRDEHLIKWQSASAGHDVVDAITRATRHTHVAHQSLWNGTDNGGQTVPDGAYRIYVEFTEDNSSEGEPAGPWMSIDFTKGSAPEERAVPDQRNFAGIHLSLTP</sequence>
<comment type="caution">
    <text evidence="3">The sequence shown here is derived from an EMBL/GenBank/DDBJ whole genome shotgun (WGS) entry which is preliminary data.</text>
</comment>
<proteinExistence type="predicted"/>
<reference evidence="3 4" key="1">
    <citation type="submission" date="2013-05" db="EMBL/GenBank/DDBJ databases">
        <title>Genome assembly of Chondromyces apiculatus DSM 436.</title>
        <authorList>
            <person name="Sharma G."/>
            <person name="Khatri I."/>
            <person name="Kaur C."/>
            <person name="Mayilraj S."/>
            <person name="Subramanian S."/>
        </authorList>
    </citation>
    <scope>NUCLEOTIDE SEQUENCE [LARGE SCALE GENOMIC DNA]</scope>
    <source>
        <strain evidence="3 4">DSM 436</strain>
    </source>
</reference>
<feature type="compositionally biased region" description="Low complexity" evidence="1">
    <location>
        <begin position="62"/>
        <end position="81"/>
    </location>
</feature>
<dbReference type="STRING" id="1192034.CAP_6412"/>
<feature type="signal peptide" evidence="2">
    <location>
        <begin position="1"/>
        <end position="30"/>
    </location>
</feature>
<evidence type="ECO:0000256" key="1">
    <source>
        <dbReference type="SAM" id="MobiDB-lite"/>
    </source>
</evidence>
<dbReference type="EMBL" id="ASRX01000054">
    <property type="protein sequence ID" value="EYF02832.1"/>
    <property type="molecule type" value="Genomic_DNA"/>
</dbReference>
<dbReference type="AlphaFoldDB" id="A0A017T1E7"/>
<feature type="chain" id="PRO_5001499850" description="DUF2271 domain-containing protein" evidence="2">
    <location>
        <begin position="31"/>
        <end position="225"/>
    </location>
</feature>
<evidence type="ECO:0008006" key="5">
    <source>
        <dbReference type="Google" id="ProtNLM"/>
    </source>
</evidence>
<evidence type="ECO:0000256" key="2">
    <source>
        <dbReference type="SAM" id="SignalP"/>
    </source>
</evidence>
<keyword evidence="2" id="KW-0732">Signal</keyword>
<dbReference type="RefSeq" id="WP_044246936.1">
    <property type="nucleotide sequence ID" value="NZ_ASRX01000054.1"/>
</dbReference>
<dbReference type="Proteomes" id="UP000019678">
    <property type="component" value="Unassembled WGS sequence"/>
</dbReference>
<dbReference type="PROSITE" id="PS51257">
    <property type="entry name" value="PROKAR_LIPOPROTEIN"/>
    <property type="match status" value="1"/>
</dbReference>
<dbReference type="Gene3D" id="2.60.40.4070">
    <property type="match status" value="1"/>
</dbReference>
<dbReference type="eggNOG" id="COG3656">
    <property type="taxonomic scope" value="Bacteria"/>
</dbReference>
<evidence type="ECO:0000313" key="3">
    <source>
        <dbReference type="EMBL" id="EYF02832.1"/>
    </source>
</evidence>
<name>A0A017T1E7_9BACT</name>
<accession>A0A017T1E7</accession>
<dbReference type="InterPro" id="IPR014469">
    <property type="entry name" value="DUF2271"/>
</dbReference>
<keyword evidence="4" id="KW-1185">Reference proteome</keyword>
<protein>
    <recommendedName>
        <fullName evidence="5">DUF2271 domain-containing protein</fullName>
    </recommendedName>
</protein>
<organism evidence="3 4">
    <name type="scientific">Chondromyces apiculatus DSM 436</name>
    <dbReference type="NCBI Taxonomy" id="1192034"/>
    <lineage>
        <taxon>Bacteria</taxon>
        <taxon>Pseudomonadati</taxon>
        <taxon>Myxococcota</taxon>
        <taxon>Polyangia</taxon>
        <taxon>Polyangiales</taxon>
        <taxon>Polyangiaceae</taxon>
        <taxon>Chondromyces</taxon>
    </lineage>
</organism>